<dbReference type="RefSeq" id="WP_032570335.1">
    <property type="nucleotide sequence ID" value="NZ_JGDM01000045.1"/>
</dbReference>
<keyword evidence="2" id="KW-0732">Signal</keyword>
<reference evidence="3 4" key="1">
    <citation type="submission" date="2014-02" db="EMBL/GenBank/DDBJ databases">
        <authorList>
            <person name="Sears C."/>
            <person name="Carroll K."/>
            <person name="Sack B.R."/>
            <person name="Qadri F."/>
            <person name="Myers L.L."/>
            <person name="Chung G.-T."/>
            <person name="Escheverria P."/>
            <person name="Fraser C.M."/>
            <person name="Sadzewicz L."/>
            <person name="Shefchek K.A."/>
            <person name="Tallon L."/>
            <person name="Das S.P."/>
            <person name="Daugherty S."/>
            <person name="Mongodin E.F."/>
        </authorList>
    </citation>
    <scope>NUCLEOTIDE SEQUENCE [LARGE SCALE GENOMIC DNA]</scope>
    <source>
        <strain evidence="3 4">2-F-2 #4</strain>
    </source>
</reference>
<accession>A0A015YEM4</accession>
<dbReference type="Proteomes" id="UP000022272">
    <property type="component" value="Unassembled WGS sequence"/>
</dbReference>
<feature type="signal peptide" evidence="2">
    <location>
        <begin position="1"/>
        <end position="24"/>
    </location>
</feature>
<evidence type="ECO:0000313" key="3">
    <source>
        <dbReference type="EMBL" id="EXZ44940.1"/>
    </source>
</evidence>
<gene>
    <name evidence="3" type="ORF">M076_1846</name>
</gene>
<evidence type="ECO:0000313" key="4">
    <source>
        <dbReference type="Proteomes" id="UP000022272"/>
    </source>
</evidence>
<feature type="compositionally biased region" description="Low complexity" evidence="1">
    <location>
        <begin position="237"/>
        <end position="249"/>
    </location>
</feature>
<proteinExistence type="predicted"/>
<dbReference type="PATRIC" id="fig|1339280.3.peg.1776"/>
<organism evidence="3 4">
    <name type="scientific">Bacteroides fragilis str. 2-F-2 #4</name>
    <dbReference type="NCBI Taxonomy" id="1339280"/>
    <lineage>
        <taxon>Bacteria</taxon>
        <taxon>Pseudomonadati</taxon>
        <taxon>Bacteroidota</taxon>
        <taxon>Bacteroidia</taxon>
        <taxon>Bacteroidales</taxon>
        <taxon>Bacteroidaceae</taxon>
        <taxon>Bacteroides</taxon>
    </lineage>
</organism>
<sequence>MRIKRLLYAIATILPFLFLCSCYEEQEPQQEKQDKEKWTMQVAGNQLNEFLNINPDLRNLYAYPDWDAAQIIRERSDTVSYYVPVVDITADTCSYLIIARASNDVYLYMVRLPEEYSGFDSFLEEHLKILRIIDGARRVPVGYLHNFPDDVLTRTRSSGSLFNRDRETNTEILENNTFVKDDLFGAGFSLPEVTVIGRRPTFSEDPFKWPFGDMPSESPKALPGLDDFFSPQGGGSSSLSSPQQSGSLPKPEEVIKDATVKKALEEAWSDMLKRSTEVQRQEVGFWIYYDPVKKQYYIGKKRYGIAVKNDGKARGNISLGDKSPSVNGVPATAKVVASFHTHTPMTEIKGMKRKVGPSKEDKGNADKNRIPIIVYDYIGTKDPRTNDYYVIGGHKVSDPKKMYIYQPKK</sequence>
<evidence type="ECO:0008006" key="5">
    <source>
        <dbReference type="Google" id="ProtNLM"/>
    </source>
</evidence>
<name>A0A015YEM4_BACFG</name>
<evidence type="ECO:0000256" key="2">
    <source>
        <dbReference type="SAM" id="SignalP"/>
    </source>
</evidence>
<evidence type="ECO:0000256" key="1">
    <source>
        <dbReference type="SAM" id="MobiDB-lite"/>
    </source>
</evidence>
<feature type="chain" id="PRO_5001479876" description="DUF4329 domain-containing protein" evidence="2">
    <location>
        <begin position="25"/>
        <end position="409"/>
    </location>
</feature>
<dbReference type="PROSITE" id="PS51257">
    <property type="entry name" value="PROKAR_LIPOPROTEIN"/>
    <property type="match status" value="1"/>
</dbReference>
<dbReference type="AlphaFoldDB" id="A0A015YEM4"/>
<comment type="caution">
    <text evidence="3">The sequence shown here is derived from an EMBL/GenBank/DDBJ whole genome shotgun (WGS) entry which is preliminary data.</text>
</comment>
<dbReference type="EMBL" id="JGDM01000045">
    <property type="protein sequence ID" value="EXZ44940.1"/>
    <property type="molecule type" value="Genomic_DNA"/>
</dbReference>
<feature type="region of interest" description="Disordered" evidence="1">
    <location>
        <begin position="232"/>
        <end position="253"/>
    </location>
</feature>
<protein>
    <recommendedName>
        <fullName evidence="5">DUF4329 domain-containing protein</fullName>
    </recommendedName>
</protein>